<dbReference type="PANTHER" id="PTHR43133:SF62">
    <property type="entry name" value="RNA POLYMERASE SIGMA FACTOR SIGZ"/>
    <property type="match status" value="1"/>
</dbReference>
<dbReference type="NCBIfam" id="TIGR02937">
    <property type="entry name" value="sigma70-ECF"/>
    <property type="match status" value="1"/>
</dbReference>
<evidence type="ECO:0000256" key="2">
    <source>
        <dbReference type="ARBA" id="ARBA00023015"/>
    </source>
</evidence>
<dbReference type="InterPro" id="IPR014284">
    <property type="entry name" value="RNA_pol_sigma-70_dom"/>
</dbReference>
<evidence type="ECO:0000256" key="1">
    <source>
        <dbReference type="ARBA" id="ARBA00010641"/>
    </source>
</evidence>
<evidence type="ECO:0000256" key="3">
    <source>
        <dbReference type="ARBA" id="ARBA00023082"/>
    </source>
</evidence>
<dbReference type="GO" id="GO:0006352">
    <property type="term" value="P:DNA-templated transcription initiation"/>
    <property type="evidence" value="ECO:0007669"/>
    <property type="project" value="InterPro"/>
</dbReference>
<dbReference type="InterPro" id="IPR013325">
    <property type="entry name" value="RNA_pol_sigma_r2"/>
</dbReference>
<dbReference type="SUPFAM" id="SSF88659">
    <property type="entry name" value="Sigma3 and sigma4 domains of RNA polymerase sigma factors"/>
    <property type="match status" value="1"/>
</dbReference>
<sequence length="184" mass="21100">MDADESRQLLSGMLRAVANHDRSAFAALYRLTSAKLFGICLRMLPQRSDAEDVLQEVYVTVWHKATLYDGQRASPITWLAMIARNKSIDRLRVSGVERHNEPIELLERMHEPEPASDPVEIDAERRRLDQCLAALEDRQRCVIRTAFFDGCTYEELASRSGVPLGTMKSWIRRGLLRLKECLEK</sequence>
<evidence type="ECO:0000313" key="10">
    <source>
        <dbReference type="Proteomes" id="UP000265560"/>
    </source>
</evidence>
<keyword evidence="3 6" id="KW-0731">Sigma factor</keyword>
<dbReference type="SUPFAM" id="SSF88946">
    <property type="entry name" value="Sigma2 domain of RNA polymerase sigma factors"/>
    <property type="match status" value="1"/>
</dbReference>
<feature type="domain" description="RNA polymerase sigma-70 region 2" evidence="7">
    <location>
        <begin position="28"/>
        <end position="92"/>
    </location>
</feature>
<evidence type="ECO:0000256" key="6">
    <source>
        <dbReference type="RuleBase" id="RU000716"/>
    </source>
</evidence>
<dbReference type="Pfam" id="PF04542">
    <property type="entry name" value="Sigma70_r2"/>
    <property type="match status" value="1"/>
</dbReference>
<dbReference type="Gene3D" id="1.10.10.10">
    <property type="entry name" value="Winged helix-like DNA-binding domain superfamily/Winged helix DNA-binding domain"/>
    <property type="match status" value="1"/>
</dbReference>
<dbReference type="OrthoDB" id="9784272at2"/>
<keyword evidence="10" id="KW-1185">Reference proteome</keyword>
<dbReference type="InterPro" id="IPR013324">
    <property type="entry name" value="RNA_pol_sigma_r3/r4-like"/>
</dbReference>
<keyword evidence="2 6" id="KW-0805">Transcription regulation</keyword>
<dbReference type="InterPro" id="IPR039425">
    <property type="entry name" value="RNA_pol_sigma-70-like"/>
</dbReference>
<dbReference type="PROSITE" id="PS01063">
    <property type="entry name" value="SIGMA70_ECF"/>
    <property type="match status" value="1"/>
</dbReference>
<dbReference type="KEGG" id="pcav:D3880_11385"/>
<gene>
    <name evidence="9" type="ORF">D3880_11385</name>
</gene>
<comment type="similarity">
    <text evidence="1 6">Belongs to the sigma-70 factor family. ECF subfamily.</text>
</comment>
<dbReference type="Pfam" id="PF08281">
    <property type="entry name" value="Sigma70_r4_2"/>
    <property type="match status" value="1"/>
</dbReference>
<dbReference type="Proteomes" id="UP000265560">
    <property type="component" value="Chromosome"/>
</dbReference>
<evidence type="ECO:0000256" key="5">
    <source>
        <dbReference type="ARBA" id="ARBA00023163"/>
    </source>
</evidence>
<organism evidence="9 10">
    <name type="scientific">Pseudomonas cavernae</name>
    <dbReference type="NCBI Taxonomy" id="2320867"/>
    <lineage>
        <taxon>Bacteria</taxon>
        <taxon>Pseudomonadati</taxon>
        <taxon>Pseudomonadota</taxon>
        <taxon>Gammaproteobacteria</taxon>
        <taxon>Pseudomonadales</taxon>
        <taxon>Pseudomonadaceae</taxon>
        <taxon>Pseudomonas</taxon>
    </lineage>
</organism>
<evidence type="ECO:0000259" key="8">
    <source>
        <dbReference type="Pfam" id="PF08281"/>
    </source>
</evidence>
<keyword evidence="4 6" id="KW-0238">DNA-binding</keyword>
<dbReference type="InterPro" id="IPR000838">
    <property type="entry name" value="RNA_pol_sigma70_ECF_CS"/>
</dbReference>
<evidence type="ECO:0000313" key="9">
    <source>
        <dbReference type="EMBL" id="AYC35076.1"/>
    </source>
</evidence>
<dbReference type="AlphaFoldDB" id="A0A385Z7F5"/>
<feature type="domain" description="RNA polymerase sigma factor 70 region 4 type 2" evidence="8">
    <location>
        <begin position="125"/>
        <end position="178"/>
    </location>
</feature>
<proteinExistence type="inferred from homology"/>
<dbReference type="InterPro" id="IPR007627">
    <property type="entry name" value="RNA_pol_sigma70_r2"/>
</dbReference>
<evidence type="ECO:0000256" key="4">
    <source>
        <dbReference type="ARBA" id="ARBA00023125"/>
    </source>
</evidence>
<keyword evidence="5 6" id="KW-0804">Transcription</keyword>
<accession>A0A385Z7F5</accession>
<evidence type="ECO:0000259" key="7">
    <source>
        <dbReference type="Pfam" id="PF04542"/>
    </source>
</evidence>
<dbReference type="EMBL" id="CP032419">
    <property type="protein sequence ID" value="AYC35076.1"/>
    <property type="molecule type" value="Genomic_DNA"/>
</dbReference>
<protein>
    <recommendedName>
        <fullName evidence="6">RNA polymerase sigma factor</fullName>
    </recommendedName>
</protein>
<reference evidence="10" key="1">
    <citation type="submission" date="2018-09" db="EMBL/GenBank/DDBJ databases">
        <authorList>
            <person name="Zhu H."/>
        </authorList>
    </citation>
    <scope>NUCLEOTIDE SEQUENCE [LARGE SCALE GENOMIC DNA]</scope>
    <source>
        <strain evidence="10">K2W31S-8</strain>
    </source>
</reference>
<dbReference type="PANTHER" id="PTHR43133">
    <property type="entry name" value="RNA POLYMERASE ECF-TYPE SIGMA FACTO"/>
    <property type="match status" value="1"/>
</dbReference>
<dbReference type="GO" id="GO:0016987">
    <property type="term" value="F:sigma factor activity"/>
    <property type="evidence" value="ECO:0007669"/>
    <property type="project" value="UniProtKB-KW"/>
</dbReference>
<dbReference type="InterPro" id="IPR013249">
    <property type="entry name" value="RNA_pol_sigma70_r4_t2"/>
</dbReference>
<dbReference type="GO" id="GO:0003677">
    <property type="term" value="F:DNA binding"/>
    <property type="evidence" value="ECO:0007669"/>
    <property type="project" value="UniProtKB-KW"/>
</dbReference>
<dbReference type="InterPro" id="IPR036388">
    <property type="entry name" value="WH-like_DNA-bd_sf"/>
</dbReference>
<name>A0A385Z7F5_9PSED</name>
<dbReference type="Gene3D" id="1.10.1740.10">
    <property type="match status" value="1"/>
</dbReference>
<dbReference type="CDD" id="cd06171">
    <property type="entry name" value="Sigma70_r4"/>
    <property type="match status" value="1"/>
</dbReference>